<sequence length="380" mass="42791">MQVFYIPPIALTNKITAPSQYNDGDGIRYTLHFQPIHQPLKHGEKRRKNAKKPPVVLCEVFYCSEDKYITEFLDEIIKRTHSHCNSPVKLKHLVVRNELRLNYTVNWKSKKKSGALSTLAGYQDMIRQCDMSGDITLNVYEHEPPSDEAPDESESEEEEQTTRKKKKKKKSSEPSPEQVLENHFIETLEKKYGSCDDDDCNLPRCFVADDGNHANLTPLHLRVWAGALASNLPGSTATIQLPPKIYPFVQSGHTQDIDDVLRLAGRRAAQLQQPQASNITFSLAGLADIIRAPLQPVINPGNTSTSSPPHLLQPKMALMDFCDKYNLSGDIFDKLFGADITGPHALCYITTNELESVVKLTLGERCDVMDALDRFKRNMD</sequence>
<dbReference type="EMBL" id="JADNRY010000028">
    <property type="protein sequence ID" value="KAF9071975.1"/>
    <property type="molecule type" value="Genomic_DNA"/>
</dbReference>
<feature type="compositionally biased region" description="Acidic residues" evidence="1">
    <location>
        <begin position="146"/>
        <end position="159"/>
    </location>
</feature>
<evidence type="ECO:0000313" key="2">
    <source>
        <dbReference type="EMBL" id="KAF9071975.1"/>
    </source>
</evidence>
<reference evidence="2" key="1">
    <citation type="submission" date="2020-11" db="EMBL/GenBank/DDBJ databases">
        <authorList>
            <consortium name="DOE Joint Genome Institute"/>
            <person name="Ahrendt S."/>
            <person name="Riley R."/>
            <person name="Andreopoulos W."/>
            <person name="Labutti K."/>
            <person name="Pangilinan J."/>
            <person name="Ruiz-Duenas F.J."/>
            <person name="Barrasa J.M."/>
            <person name="Sanchez-Garcia M."/>
            <person name="Camarero S."/>
            <person name="Miyauchi S."/>
            <person name="Serrano A."/>
            <person name="Linde D."/>
            <person name="Babiker R."/>
            <person name="Drula E."/>
            <person name="Ayuso-Fernandez I."/>
            <person name="Pacheco R."/>
            <person name="Padilla G."/>
            <person name="Ferreira P."/>
            <person name="Barriuso J."/>
            <person name="Kellner H."/>
            <person name="Castanera R."/>
            <person name="Alfaro M."/>
            <person name="Ramirez L."/>
            <person name="Pisabarro A.G."/>
            <person name="Kuo A."/>
            <person name="Tritt A."/>
            <person name="Lipzen A."/>
            <person name="He G."/>
            <person name="Yan M."/>
            <person name="Ng V."/>
            <person name="Cullen D."/>
            <person name="Martin F."/>
            <person name="Rosso M.-N."/>
            <person name="Henrissat B."/>
            <person name="Hibbett D."/>
            <person name="Martinez A.T."/>
            <person name="Grigoriev I.V."/>
        </authorList>
    </citation>
    <scope>NUCLEOTIDE SEQUENCE</scope>
    <source>
        <strain evidence="2">AH 40177</strain>
    </source>
</reference>
<evidence type="ECO:0000313" key="3">
    <source>
        <dbReference type="Proteomes" id="UP000772434"/>
    </source>
</evidence>
<organism evidence="2 3">
    <name type="scientific">Rhodocollybia butyracea</name>
    <dbReference type="NCBI Taxonomy" id="206335"/>
    <lineage>
        <taxon>Eukaryota</taxon>
        <taxon>Fungi</taxon>
        <taxon>Dikarya</taxon>
        <taxon>Basidiomycota</taxon>
        <taxon>Agaricomycotina</taxon>
        <taxon>Agaricomycetes</taxon>
        <taxon>Agaricomycetidae</taxon>
        <taxon>Agaricales</taxon>
        <taxon>Marasmiineae</taxon>
        <taxon>Omphalotaceae</taxon>
        <taxon>Rhodocollybia</taxon>
    </lineage>
</organism>
<gene>
    <name evidence="2" type="ORF">BDP27DRAFT_1496557</name>
</gene>
<dbReference type="Proteomes" id="UP000772434">
    <property type="component" value="Unassembled WGS sequence"/>
</dbReference>
<keyword evidence="3" id="KW-1185">Reference proteome</keyword>
<evidence type="ECO:0008006" key="4">
    <source>
        <dbReference type="Google" id="ProtNLM"/>
    </source>
</evidence>
<accession>A0A9P5Q121</accession>
<protein>
    <recommendedName>
        <fullName evidence="4">SAM domain-containing protein</fullName>
    </recommendedName>
</protein>
<proteinExistence type="predicted"/>
<dbReference type="AlphaFoldDB" id="A0A9P5Q121"/>
<feature type="region of interest" description="Disordered" evidence="1">
    <location>
        <begin position="140"/>
        <end position="180"/>
    </location>
</feature>
<name>A0A9P5Q121_9AGAR</name>
<dbReference type="OrthoDB" id="2965364at2759"/>
<evidence type="ECO:0000256" key="1">
    <source>
        <dbReference type="SAM" id="MobiDB-lite"/>
    </source>
</evidence>
<comment type="caution">
    <text evidence="2">The sequence shown here is derived from an EMBL/GenBank/DDBJ whole genome shotgun (WGS) entry which is preliminary data.</text>
</comment>